<dbReference type="Pfam" id="PF00437">
    <property type="entry name" value="T2SSE"/>
    <property type="match status" value="1"/>
</dbReference>
<keyword evidence="3" id="KW-0067">ATP-binding</keyword>
<dbReference type="InterPro" id="IPR001482">
    <property type="entry name" value="T2SS/T4SS_dom"/>
</dbReference>
<dbReference type="CDD" id="cd01129">
    <property type="entry name" value="PulE-GspE-like"/>
    <property type="match status" value="1"/>
</dbReference>
<name>A0A8A4TP30_SULCO</name>
<comment type="similarity">
    <text evidence="1">Belongs to the GSP E family.</text>
</comment>
<dbReference type="Gene3D" id="3.30.450.90">
    <property type="match status" value="1"/>
</dbReference>
<evidence type="ECO:0000313" key="6">
    <source>
        <dbReference type="Proteomes" id="UP000663929"/>
    </source>
</evidence>
<dbReference type="InterPro" id="IPR037257">
    <property type="entry name" value="T2SS_E_N_sf"/>
</dbReference>
<dbReference type="PANTHER" id="PTHR30258">
    <property type="entry name" value="TYPE II SECRETION SYSTEM PROTEIN GSPE-RELATED"/>
    <property type="match status" value="1"/>
</dbReference>
<proteinExistence type="inferred from homology"/>
<dbReference type="KEGG" id="scor:J3U87_01850"/>
<evidence type="ECO:0000256" key="3">
    <source>
        <dbReference type="ARBA" id="ARBA00022840"/>
    </source>
</evidence>
<dbReference type="PROSITE" id="PS00662">
    <property type="entry name" value="T2SP_E"/>
    <property type="match status" value="1"/>
</dbReference>
<dbReference type="InterPro" id="IPR003593">
    <property type="entry name" value="AAA+_ATPase"/>
</dbReference>
<evidence type="ECO:0000313" key="5">
    <source>
        <dbReference type="EMBL" id="QTD51187.1"/>
    </source>
</evidence>
<dbReference type="Proteomes" id="UP000663929">
    <property type="component" value="Chromosome"/>
</dbReference>
<dbReference type="Pfam" id="PF05157">
    <property type="entry name" value="MshEN"/>
    <property type="match status" value="1"/>
</dbReference>
<dbReference type="GO" id="GO:0005886">
    <property type="term" value="C:plasma membrane"/>
    <property type="evidence" value="ECO:0007669"/>
    <property type="project" value="TreeGrafter"/>
</dbReference>
<feature type="domain" description="Bacterial type II secretion system protein E" evidence="4">
    <location>
        <begin position="583"/>
        <end position="597"/>
    </location>
</feature>
<evidence type="ECO:0000256" key="2">
    <source>
        <dbReference type="ARBA" id="ARBA00022741"/>
    </source>
</evidence>
<evidence type="ECO:0000259" key="4">
    <source>
        <dbReference type="PROSITE" id="PS00662"/>
    </source>
</evidence>
<dbReference type="GO" id="GO:0005524">
    <property type="term" value="F:ATP binding"/>
    <property type="evidence" value="ECO:0007669"/>
    <property type="project" value="UniProtKB-KW"/>
</dbReference>
<dbReference type="EMBL" id="CP071793">
    <property type="protein sequence ID" value="QTD51187.1"/>
    <property type="molecule type" value="Genomic_DNA"/>
</dbReference>
<dbReference type="Gene3D" id="3.30.300.160">
    <property type="entry name" value="Type II secretion system, protein E, N-terminal domain"/>
    <property type="match status" value="1"/>
</dbReference>
<organism evidence="5 6">
    <name type="scientific">Sulfidibacter corallicola</name>
    <dbReference type="NCBI Taxonomy" id="2818388"/>
    <lineage>
        <taxon>Bacteria</taxon>
        <taxon>Pseudomonadati</taxon>
        <taxon>Acidobacteriota</taxon>
        <taxon>Holophagae</taxon>
        <taxon>Acanthopleuribacterales</taxon>
        <taxon>Acanthopleuribacteraceae</taxon>
        <taxon>Sulfidibacter</taxon>
    </lineage>
</organism>
<dbReference type="InterPro" id="IPR003018">
    <property type="entry name" value="GAF"/>
</dbReference>
<dbReference type="Gene3D" id="3.40.50.300">
    <property type="entry name" value="P-loop containing nucleotide triphosphate hydrolases"/>
    <property type="match status" value="1"/>
</dbReference>
<dbReference type="SUPFAM" id="SSF160246">
    <property type="entry name" value="EspE N-terminal domain-like"/>
    <property type="match status" value="1"/>
</dbReference>
<dbReference type="InterPro" id="IPR007831">
    <property type="entry name" value="T2SS_GspE_N"/>
</dbReference>
<sequence>MPASAQPNLQSQLAFQTELNRINHQIHGAGDISKILSTMSEPIGKLLGAERITIYAVDTKNNRLFSIKFGTQPPQIIRVNRDENSLAGFCALSKRTLNIRDVYDEAELRQIHAKLRFDRRWDKAMGFRTRQVLAIPLVFEKYLLGVLQLINRKDGKPFSDGDTKAAEEIGRTLAIAFYNQNRCQRAGTGKRRLYGDLVDRGLLSEKELEEDVTHARVNCLCLGSYLMTKHQVPKAEIGKALADFYSCDFFFFDGSQTIPEDLKTRVRYDFWKKNKCAPVKREGVAVKVAVVDPFDLNRIDLIKSVGLAPRIEAVAGLEPDILAYLNHSFGVAEEEAEVVEPPQEGDFAEILTELEAGEVGEVIDQGDEDDESEEVQGVVVRLANKIISDAFRDGVSDIHIEPCGKTDPCVIRFRRDGRCYKYQEIPASHRSALASRLKIMSQLDISERRKPQDGKIRFRMSDGQVIELRVACIPTSGVGNEDIVMRILAASKPIPLDKLGMHPEYYDKFQQVVREPYGLVLVVGPTGSGKTTTLHSALGFINREDIKIWTAEDPVEITQKGLRQVQVKPKIGFDFAAAMRAFLRADPDVIMIGEMRDQETAATGIEASLTGHLVFSTLHTNSAPETVTRLLDMGLDPFNFADALLAVLAQRLVRTLCKKCKEPYAASQEEFDELRKNYGPAEFDRRIGIKYGPDFQLYRGPGCPACADSGYRGRMGIHELLMGSDGLKRIILANKTVDDIRKVAIEEGMMTLLQDGIWKVTDGHTDLSQVRAVCMK</sequence>
<dbReference type="SMART" id="SM00065">
    <property type="entry name" value="GAF"/>
    <property type="match status" value="1"/>
</dbReference>
<evidence type="ECO:0000256" key="1">
    <source>
        <dbReference type="ARBA" id="ARBA00006611"/>
    </source>
</evidence>
<dbReference type="Gene3D" id="3.30.450.40">
    <property type="match status" value="1"/>
</dbReference>
<dbReference type="Pfam" id="PF01590">
    <property type="entry name" value="GAF"/>
    <property type="match status" value="1"/>
</dbReference>
<dbReference type="SUPFAM" id="SSF52540">
    <property type="entry name" value="P-loop containing nucleoside triphosphate hydrolases"/>
    <property type="match status" value="1"/>
</dbReference>
<dbReference type="RefSeq" id="WP_237381319.1">
    <property type="nucleotide sequence ID" value="NZ_CP071793.1"/>
</dbReference>
<dbReference type="AlphaFoldDB" id="A0A8A4TP30"/>
<dbReference type="SMART" id="SM00382">
    <property type="entry name" value="AAA"/>
    <property type="match status" value="1"/>
</dbReference>
<protein>
    <submittedName>
        <fullName evidence="5">GspE/PulE family protein</fullName>
    </submittedName>
</protein>
<dbReference type="PANTHER" id="PTHR30258:SF1">
    <property type="entry name" value="PROTEIN TRANSPORT PROTEIN HOFB HOMOLOG"/>
    <property type="match status" value="1"/>
</dbReference>
<dbReference type="InterPro" id="IPR027417">
    <property type="entry name" value="P-loop_NTPase"/>
</dbReference>
<dbReference type="InterPro" id="IPR029016">
    <property type="entry name" value="GAF-like_dom_sf"/>
</dbReference>
<dbReference type="GO" id="GO:0016887">
    <property type="term" value="F:ATP hydrolysis activity"/>
    <property type="evidence" value="ECO:0007669"/>
    <property type="project" value="TreeGrafter"/>
</dbReference>
<keyword evidence="6" id="KW-1185">Reference proteome</keyword>
<dbReference type="SUPFAM" id="SSF55781">
    <property type="entry name" value="GAF domain-like"/>
    <property type="match status" value="1"/>
</dbReference>
<accession>A0A8A4TP30</accession>
<gene>
    <name evidence="5" type="ORF">J3U87_01850</name>
</gene>
<keyword evidence="2" id="KW-0547">Nucleotide-binding</keyword>
<reference evidence="5" key="1">
    <citation type="submission" date="2021-03" db="EMBL/GenBank/DDBJ databases">
        <title>Acanthopleuribacteraceae sp. M133.</title>
        <authorList>
            <person name="Wang G."/>
        </authorList>
    </citation>
    <scope>NUCLEOTIDE SEQUENCE</scope>
    <source>
        <strain evidence="5">M133</strain>
    </source>
</reference>